<accession>A0A9P8VMJ1</accession>
<dbReference type="Pfam" id="PF05368">
    <property type="entry name" value="NmrA"/>
    <property type="match status" value="1"/>
</dbReference>
<evidence type="ECO:0000256" key="1">
    <source>
        <dbReference type="ARBA" id="ARBA00006328"/>
    </source>
</evidence>
<comment type="caution">
    <text evidence="4">The sequence shown here is derived from an EMBL/GenBank/DDBJ whole genome shotgun (WGS) entry which is preliminary data.</text>
</comment>
<reference evidence="4" key="1">
    <citation type="journal article" date="2021" name="Nat. Commun.">
        <title>Genetic determinants of endophytism in the Arabidopsis root mycobiome.</title>
        <authorList>
            <person name="Mesny F."/>
            <person name="Miyauchi S."/>
            <person name="Thiergart T."/>
            <person name="Pickel B."/>
            <person name="Atanasova L."/>
            <person name="Karlsson M."/>
            <person name="Huettel B."/>
            <person name="Barry K.W."/>
            <person name="Haridas S."/>
            <person name="Chen C."/>
            <person name="Bauer D."/>
            <person name="Andreopoulos W."/>
            <person name="Pangilinan J."/>
            <person name="LaButti K."/>
            <person name="Riley R."/>
            <person name="Lipzen A."/>
            <person name="Clum A."/>
            <person name="Drula E."/>
            <person name="Henrissat B."/>
            <person name="Kohler A."/>
            <person name="Grigoriev I.V."/>
            <person name="Martin F.M."/>
            <person name="Hacquard S."/>
        </authorList>
    </citation>
    <scope>NUCLEOTIDE SEQUENCE</scope>
    <source>
        <strain evidence="4">MPI-SDFR-AT-0117</strain>
    </source>
</reference>
<sequence length="323" mass="35597">MSSTILVVGATGNTGRAVVETLSEASKSSGLRILALTRSKSGAAAQSLSKLTGVEVVEKNWIEITADWLREQKVKRAFIASHNEPTQFAEESTFHLAALHAGVEYVVRISTTASSVRPDCPVYYPRQHWAIEQMLASPAFERLRWTSLQPNVFASFYLAPATDLVREYRKTGAKPGPLLLVADKHAPHAVVHADDVGVLAGRLLLLEDVEKHNRALYEVNGPEDFTGEQIVKLAEEYIGVPIEDVRYKDLTVIKQWADSSPAIKHLFVNIEESFAPTWEGRNTASRTSKEVLEIAAPKTTPAEYFRMAIEGDGSMGWRGARGN</sequence>
<gene>
    <name evidence="4" type="ORF">F5X68DRAFT_126797</name>
</gene>
<feature type="domain" description="NmrA-like" evidence="3">
    <location>
        <begin position="1"/>
        <end position="255"/>
    </location>
</feature>
<protein>
    <recommendedName>
        <fullName evidence="3">NmrA-like domain-containing protein</fullName>
    </recommendedName>
</protein>
<keyword evidence="2" id="KW-0521">NADP</keyword>
<organism evidence="4 5">
    <name type="scientific">Plectosphaerella plurivora</name>
    <dbReference type="NCBI Taxonomy" id="936078"/>
    <lineage>
        <taxon>Eukaryota</taxon>
        <taxon>Fungi</taxon>
        <taxon>Dikarya</taxon>
        <taxon>Ascomycota</taxon>
        <taxon>Pezizomycotina</taxon>
        <taxon>Sordariomycetes</taxon>
        <taxon>Hypocreomycetidae</taxon>
        <taxon>Glomerellales</taxon>
        <taxon>Plectosphaerellaceae</taxon>
        <taxon>Plectosphaerella</taxon>
    </lineage>
</organism>
<dbReference type="GO" id="GO:0005634">
    <property type="term" value="C:nucleus"/>
    <property type="evidence" value="ECO:0007669"/>
    <property type="project" value="TreeGrafter"/>
</dbReference>
<dbReference type="InterPro" id="IPR036291">
    <property type="entry name" value="NAD(P)-bd_dom_sf"/>
</dbReference>
<evidence type="ECO:0000259" key="3">
    <source>
        <dbReference type="Pfam" id="PF05368"/>
    </source>
</evidence>
<dbReference type="PANTHER" id="PTHR42748">
    <property type="entry name" value="NITROGEN METABOLITE REPRESSION PROTEIN NMRA FAMILY MEMBER"/>
    <property type="match status" value="1"/>
</dbReference>
<comment type="similarity">
    <text evidence="1">Belongs to the NmrA-type oxidoreductase family.</text>
</comment>
<dbReference type="AlphaFoldDB" id="A0A9P8VMJ1"/>
<name>A0A9P8VMJ1_9PEZI</name>
<keyword evidence="5" id="KW-1185">Reference proteome</keyword>
<dbReference type="SUPFAM" id="SSF51735">
    <property type="entry name" value="NAD(P)-binding Rossmann-fold domains"/>
    <property type="match status" value="1"/>
</dbReference>
<evidence type="ECO:0000256" key="2">
    <source>
        <dbReference type="ARBA" id="ARBA00022857"/>
    </source>
</evidence>
<dbReference type="Gene3D" id="3.90.25.10">
    <property type="entry name" value="UDP-galactose 4-epimerase, domain 1"/>
    <property type="match status" value="1"/>
</dbReference>
<evidence type="ECO:0000313" key="4">
    <source>
        <dbReference type="EMBL" id="KAH6697197.1"/>
    </source>
</evidence>
<dbReference type="InterPro" id="IPR008030">
    <property type="entry name" value="NmrA-like"/>
</dbReference>
<evidence type="ECO:0000313" key="5">
    <source>
        <dbReference type="Proteomes" id="UP000770015"/>
    </source>
</evidence>
<dbReference type="Gene3D" id="3.40.50.720">
    <property type="entry name" value="NAD(P)-binding Rossmann-like Domain"/>
    <property type="match status" value="1"/>
</dbReference>
<dbReference type="OrthoDB" id="413314at2759"/>
<dbReference type="Proteomes" id="UP000770015">
    <property type="component" value="Unassembled WGS sequence"/>
</dbReference>
<dbReference type="EMBL" id="JAGSXJ010000001">
    <property type="protein sequence ID" value="KAH6697197.1"/>
    <property type="molecule type" value="Genomic_DNA"/>
</dbReference>
<proteinExistence type="inferred from homology"/>
<dbReference type="InterPro" id="IPR051164">
    <property type="entry name" value="NmrA-like_oxidored"/>
</dbReference>
<dbReference type="PANTHER" id="PTHR42748:SF31">
    <property type="entry name" value="NMRA-LIKE DOMAIN-CONTAINING PROTEIN-RELATED"/>
    <property type="match status" value="1"/>
</dbReference>